<dbReference type="InterPro" id="IPR007123">
    <property type="entry name" value="Gelsolin-like_dom"/>
</dbReference>
<keyword evidence="8" id="KW-0206">Cytoskeleton</keyword>
<feature type="compositionally biased region" description="Polar residues" evidence="9">
    <location>
        <begin position="643"/>
        <end position="655"/>
    </location>
</feature>
<feature type="region of interest" description="Disordered" evidence="9">
    <location>
        <begin position="326"/>
        <end position="400"/>
    </location>
</feature>
<dbReference type="InterPro" id="IPR036886">
    <property type="entry name" value="Villin_headpiece_dom_sf"/>
</dbReference>
<reference evidence="11" key="1">
    <citation type="submission" date="2021-01" db="EMBL/GenBank/DDBJ databases">
        <authorList>
            <person name="Zahm M."/>
            <person name="Roques C."/>
            <person name="Cabau C."/>
            <person name="Klopp C."/>
            <person name="Donnadieu C."/>
            <person name="Jouanno E."/>
            <person name="Lampietro C."/>
            <person name="Louis A."/>
            <person name="Herpin A."/>
            <person name="Echchiki A."/>
            <person name="Berthelot C."/>
            <person name="Parey E."/>
            <person name="Roest-Crollius H."/>
            <person name="Braasch I."/>
            <person name="Postlethwait J."/>
            <person name="Bobe J."/>
            <person name="Montfort J."/>
            <person name="Bouchez O."/>
            <person name="Begum T."/>
            <person name="Mejri S."/>
            <person name="Adams A."/>
            <person name="Chen W.-J."/>
            <person name="Guiguen Y."/>
        </authorList>
    </citation>
    <scope>NUCLEOTIDE SEQUENCE</scope>
    <source>
        <strain evidence="11">YG-15Mar2019-1</strain>
        <tissue evidence="11">Brain</tissue>
    </source>
</reference>
<feature type="compositionally biased region" description="Polar residues" evidence="9">
    <location>
        <begin position="556"/>
        <end position="573"/>
    </location>
</feature>
<evidence type="ECO:0000256" key="2">
    <source>
        <dbReference type="ARBA" id="ARBA00004245"/>
    </source>
</evidence>
<dbReference type="Pfam" id="PF00626">
    <property type="entry name" value="Gelsolin"/>
    <property type="match status" value="1"/>
</dbReference>
<dbReference type="GO" id="GO:0051016">
    <property type="term" value="P:barbed-end actin filament capping"/>
    <property type="evidence" value="ECO:0007669"/>
    <property type="project" value="TreeGrafter"/>
</dbReference>
<feature type="region of interest" description="Disordered" evidence="9">
    <location>
        <begin position="177"/>
        <end position="258"/>
    </location>
</feature>
<dbReference type="InterPro" id="IPR003128">
    <property type="entry name" value="Villin_headpiece"/>
</dbReference>
<feature type="compositionally biased region" description="Polar residues" evidence="9">
    <location>
        <begin position="801"/>
        <end position="812"/>
    </location>
</feature>
<evidence type="ECO:0000256" key="4">
    <source>
        <dbReference type="ARBA" id="ARBA00022490"/>
    </source>
</evidence>
<dbReference type="EMBL" id="JAFDVH010000019">
    <property type="protein sequence ID" value="KAG7459745.1"/>
    <property type="molecule type" value="Genomic_DNA"/>
</dbReference>
<dbReference type="CDD" id="cd11293">
    <property type="entry name" value="gelsolin_S4_like"/>
    <property type="match status" value="1"/>
</dbReference>
<proteinExistence type="inferred from homology"/>
<evidence type="ECO:0000259" key="10">
    <source>
        <dbReference type="PROSITE" id="PS51089"/>
    </source>
</evidence>
<dbReference type="GO" id="GO:0051015">
    <property type="term" value="F:actin filament binding"/>
    <property type="evidence" value="ECO:0007669"/>
    <property type="project" value="InterPro"/>
</dbReference>
<evidence type="ECO:0000256" key="3">
    <source>
        <dbReference type="ARBA" id="ARBA00008418"/>
    </source>
</evidence>
<dbReference type="GO" id="GO:0005546">
    <property type="term" value="F:phosphatidylinositol-4,5-bisphosphate binding"/>
    <property type="evidence" value="ECO:0007669"/>
    <property type="project" value="TreeGrafter"/>
</dbReference>
<dbReference type="OrthoDB" id="28894at2759"/>
<keyword evidence="4" id="KW-0963">Cytoplasm</keyword>
<dbReference type="FunFam" id="1.10.950.10:FF:000003">
    <property type="entry name" value="supervillin isoform X2"/>
    <property type="match status" value="1"/>
</dbReference>
<evidence type="ECO:0000313" key="12">
    <source>
        <dbReference type="Proteomes" id="UP001046870"/>
    </source>
</evidence>
<dbReference type="Gene3D" id="3.40.20.10">
    <property type="entry name" value="Severin"/>
    <property type="match status" value="5"/>
</dbReference>
<evidence type="ECO:0000256" key="5">
    <source>
        <dbReference type="ARBA" id="ARBA00022737"/>
    </source>
</evidence>
<evidence type="ECO:0000256" key="9">
    <source>
        <dbReference type="SAM" id="MobiDB-lite"/>
    </source>
</evidence>
<dbReference type="GO" id="GO:0015629">
    <property type="term" value="C:actin cytoskeleton"/>
    <property type="evidence" value="ECO:0007669"/>
    <property type="project" value="TreeGrafter"/>
</dbReference>
<feature type="region of interest" description="Disordered" evidence="9">
    <location>
        <begin position="415"/>
        <end position="657"/>
    </location>
</feature>
<keyword evidence="6" id="KW-0472">Membrane</keyword>
<dbReference type="GO" id="GO:0016020">
    <property type="term" value="C:membrane"/>
    <property type="evidence" value="ECO:0007669"/>
    <property type="project" value="UniProtKB-SubCell"/>
</dbReference>
<keyword evidence="7" id="KW-0009">Actin-binding</keyword>
<keyword evidence="12" id="KW-1185">Reference proteome</keyword>
<keyword evidence="5" id="KW-0677">Repeat</keyword>
<organism evidence="11 12">
    <name type="scientific">Megalops atlanticus</name>
    <name type="common">Tarpon</name>
    <name type="synonym">Clupea gigantea</name>
    <dbReference type="NCBI Taxonomy" id="7932"/>
    <lineage>
        <taxon>Eukaryota</taxon>
        <taxon>Metazoa</taxon>
        <taxon>Chordata</taxon>
        <taxon>Craniata</taxon>
        <taxon>Vertebrata</taxon>
        <taxon>Euteleostomi</taxon>
        <taxon>Actinopterygii</taxon>
        <taxon>Neopterygii</taxon>
        <taxon>Teleostei</taxon>
        <taxon>Elopiformes</taxon>
        <taxon>Megalopidae</taxon>
        <taxon>Megalops</taxon>
    </lineage>
</organism>
<gene>
    <name evidence="11" type="ORF">MATL_G00213970</name>
</gene>
<dbReference type="InterPro" id="IPR029006">
    <property type="entry name" value="ADF-H/Gelsolin-like_dom_sf"/>
</dbReference>
<dbReference type="SMART" id="SM00153">
    <property type="entry name" value="VHP"/>
    <property type="match status" value="1"/>
</dbReference>
<feature type="compositionally biased region" description="Polar residues" evidence="9">
    <location>
        <begin position="231"/>
        <end position="245"/>
    </location>
</feature>
<evidence type="ECO:0000256" key="8">
    <source>
        <dbReference type="ARBA" id="ARBA00023212"/>
    </source>
</evidence>
<dbReference type="SMART" id="SM00262">
    <property type="entry name" value="GEL"/>
    <property type="match status" value="5"/>
</dbReference>
<protein>
    <recommendedName>
        <fullName evidence="10">HP domain-containing protein</fullName>
    </recommendedName>
</protein>
<dbReference type="InterPro" id="IPR007122">
    <property type="entry name" value="Villin/Gelsolin"/>
</dbReference>
<feature type="region of interest" description="Disordered" evidence="9">
    <location>
        <begin position="42"/>
        <end position="78"/>
    </location>
</feature>
<dbReference type="GO" id="GO:0051014">
    <property type="term" value="P:actin filament severing"/>
    <property type="evidence" value="ECO:0007669"/>
    <property type="project" value="TreeGrafter"/>
</dbReference>
<evidence type="ECO:0000256" key="1">
    <source>
        <dbReference type="ARBA" id="ARBA00004170"/>
    </source>
</evidence>
<feature type="compositionally biased region" description="Polar residues" evidence="9">
    <location>
        <begin position="419"/>
        <end position="440"/>
    </location>
</feature>
<feature type="compositionally biased region" description="Basic and acidic residues" evidence="9">
    <location>
        <begin position="370"/>
        <end position="384"/>
    </location>
</feature>
<dbReference type="GO" id="GO:0008154">
    <property type="term" value="P:actin polymerization or depolymerization"/>
    <property type="evidence" value="ECO:0007669"/>
    <property type="project" value="TreeGrafter"/>
</dbReference>
<dbReference type="SUPFAM" id="SSF47050">
    <property type="entry name" value="VHP, Villin headpiece domain"/>
    <property type="match status" value="1"/>
</dbReference>
<comment type="subcellular location">
    <subcellularLocation>
        <location evidence="2">Cytoplasm</location>
        <location evidence="2">Cytoskeleton</location>
    </subcellularLocation>
    <subcellularLocation>
        <location evidence="1">Membrane</location>
        <topology evidence="1">Peripheral membrane protein</topology>
    </subcellularLocation>
</comment>
<feature type="region of interest" description="Disordered" evidence="9">
    <location>
        <begin position="791"/>
        <end position="825"/>
    </location>
</feature>
<dbReference type="SUPFAM" id="SSF55753">
    <property type="entry name" value="Actin depolymerizing proteins"/>
    <property type="match status" value="5"/>
</dbReference>
<feature type="compositionally biased region" description="Basic and acidic residues" evidence="9">
    <location>
        <begin position="628"/>
        <end position="639"/>
    </location>
</feature>
<comment type="caution">
    <text evidence="11">The sequence shown here is derived from an EMBL/GenBank/DDBJ whole genome shotgun (WGS) entry which is preliminary data.</text>
</comment>
<accession>A0A9D3PGH9</accession>
<dbReference type="CDD" id="cd11289">
    <property type="entry name" value="gelsolin_S2_like"/>
    <property type="match status" value="1"/>
</dbReference>
<evidence type="ECO:0000313" key="11">
    <source>
        <dbReference type="EMBL" id="KAG7459745.1"/>
    </source>
</evidence>
<sequence>MDTMESPVLESKAERIARYKAERRRELAERYGNLEELPSKYVRRDRREASDTLPVTHQEMPKEPEGVPSVTNSVPARDANGRTCVRQEMGTADVLLEGGGGGELQWDTTPGPGPEPLALKISNGTEVDSHMSRQWFQGTPDLGTGGRSPHPTAPDAPQLCTRVSVGQLRSALLQQTCSGSQSEKVSGDGGSVASSLDLAVRPGSEGRRRTRRYLPLGAAGGRKTSERFRTQPITASEVQDSSGSVDTEEGDKPKVDVKTDDRAKLSVAAKMSLFKELEKSAGHEVSSFLKPRTGSGIYERRSRHANDHRALTQPITCEEMVVAVSQPKSAAPGEAQAELVGQEGGGPEEEDESSKLTLSEKMALFNKLAQPEKKPELAPEASDKRRQKGPRYRTQPITMDEVKLLQRGPIQLPPLHLSAQLSDRQQSQSVNLKPSEMRQSQLQLQPQPQPEPPATDTWESNAVPKLRPEQFRPPLPVLQRPKSEPPEIKSILKKGRVDAARMDRRSRHRETGVPAHEMPEGNQLGAACGVSQQKVAEKREQDHREEGGMLAEAGSHTDQGNTEGLSRNGSPASTAPWRRRVRSSTPHSKGEPSTKPCRPSPEECLPLEKTPSLSEKAEELDSSQNSSLKDRSEDQHSGEDEQTSGLKKSTPSEPVQVSLADRCSQLQDAENSWRKKVESEISHDATVHTMCWEPVFSSLFVPASTTSQFVVCYNQTTLSYEAQEVCSSVEGNSQPQWRQKKSAVEVETKVSLAERMRNLQENEEQWKVKGQGASNDSAQFTVAGRLAMRGLVSPVSDRENSPTVNSRESTTGPPGKPQEGISIHPDMEVEGDSRLDKLESFLDKLHSTASGQRETSIEVTTEMVKEVMTLDDGDTFGGFYRAVSASVHSSADTGQDFSAIIQSTTPKLTSAVAEHKRAVRPARKTQGSRNPLRALAAREDIRQEYTEQRLSVASVETTRIQAERMAEHSSMAEEALAGLASTENFLDVNLRDISSTEVVTNNSFQPYSNLMLIHIKGRRHVQVRLVEPTARSLNSGDCFLLVTPMHCFLWIGEFANVIEKAKASEVASFVQGQRDLGCRAPQVTVLEEGVNTDSTLAKEFWDLLGGKVEYRAGPGGPEEDEVYESGVVESNCVYRLVEDRLVPHDEAWATIPSIALLNSKEVLVFDFGSEVYVWHGKDVPLGDRKVALQLGRQVWGGPYDYSNCRVNPLNPSACSTEIQQQGVGRPSWALFGRLSEHNETALFREKFLDWAERSSSKEEDAVEELMSPVHPAPPESELRPCDAKALLAGGGAAVSMTLEGVDVQRGHGPVCLEDGRQAELSTIAVDVWHIQEFGDCELPRESFGQLHEGDTYVVRWKYSVTSVVGQRQSPAELVSGGQGRERCACFFWQGRHSTVSGKGASALMTIELGNHRAAQVLVAQGSEPPCFLQLFQGGLVIHKGRRDESAANTGGWRLFCVRGEVAAEGSLLEVECCSSSLRSRGSLVLLNAHQGALFLWYGCKALVGAREVGRRAVERLMQTCPPELGLSSNSSLRVQEVEEGAEPVEFWNALGRQDRKAYDCMLQDPGKYNFTPRLFHLSACSGVFEGEEQLGPARVTGSVTAMPFLQEILYSVPQPALFLLDNRMEMYLWQGEQPVDAESTGSARIRWDSERKCAMETVLQYCKEKNSRRPPQAYLIDAGTEPLTFTNIFPRWERDSKKLQGEAVRSKVTLVQDALAKLSEAQYSADELLSKPLPEGVDPLRLEIYLSDPDFQRILEMSRDEFNSLPSWKQVNLKKSKGLF</sequence>
<evidence type="ECO:0000256" key="7">
    <source>
        <dbReference type="ARBA" id="ARBA00023203"/>
    </source>
</evidence>
<dbReference type="Pfam" id="PF02209">
    <property type="entry name" value="VHP"/>
    <property type="match status" value="1"/>
</dbReference>
<name>A0A9D3PGH9_MEGAT</name>
<evidence type="ECO:0000256" key="6">
    <source>
        <dbReference type="ARBA" id="ARBA00023136"/>
    </source>
</evidence>
<dbReference type="Gene3D" id="1.10.950.10">
    <property type="entry name" value="Villin headpiece domain"/>
    <property type="match status" value="1"/>
</dbReference>
<feature type="domain" description="HP" evidence="10">
    <location>
        <begin position="1717"/>
        <end position="1780"/>
    </location>
</feature>
<dbReference type="PANTHER" id="PTHR11977:SF87">
    <property type="entry name" value="SUPERVILLIN ISOFORM X1"/>
    <property type="match status" value="1"/>
</dbReference>
<feature type="compositionally biased region" description="Basic and acidic residues" evidence="9">
    <location>
        <begin position="535"/>
        <end position="547"/>
    </location>
</feature>
<dbReference type="PROSITE" id="PS51089">
    <property type="entry name" value="HP"/>
    <property type="match status" value="1"/>
</dbReference>
<comment type="similarity">
    <text evidence="3">Belongs to the villin/gelsolin family.</text>
</comment>
<dbReference type="PANTHER" id="PTHR11977">
    <property type="entry name" value="VILLIN"/>
    <property type="match status" value="1"/>
</dbReference>
<dbReference type="Proteomes" id="UP001046870">
    <property type="component" value="Chromosome 19"/>
</dbReference>
<dbReference type="GO" id="GO:0005737">
    <property type="term" value="C:cytoplasm"/>
    <property type="evidence" value="ECO:0007669"/>
    <property type="project" value="TreeGrafter"/>
</dbReference>